<dbReference type="InterPro" id="IPR050595">
    <property type="entry name" value="Bact_response_regulator"/>
</dbReference>
<dbReference type="EMBL" id="AP019782">
    <property type="protein sequence ID" value="BBL71620.1"/>
    <property type="molecule type" value="Genomic_DNA"/>
</dbReference>
<dbReference type="InterPro" id="IPR009875">
    <property type="entry name" value="PilZ_domain"/>
</dbReference>
<dbReference type="PANTHER" id="PTHR44591">
    <property type="entry name" value="STRESS RESPONSE REGULATOR PROTEIN 1"/>
    <property type="match status" value="1"/>
</dbReference>
<protein>
    <recommendedName>
        <fullName evidence="3">Response regulatory domain-containing protein</fullName>
    </recommendedName>
</protein>
<reference evidence="4" key="1">
    <citation type="submission" date="2019-06" db="EMBL/GenBank/DDBJ databases">
        <title>Complete genome sequence of Methylogaea oryzae strain JCM16910.</title>
        <authorList>
            <person name="Asakawa S."/>
        </authorList>
    </citation>
    <scope>NUCLEOTIDE SEQUENCE</scope>
    <source>
        <strain evidence="4">E10</strain>
    </source>
</reference>
<dbReference type="Pfam" id="PF00072">
    <property type="entry name" value="Response_reg"/>
    <property type="match status" value="1"/>
</dbReference>
<dbReference type="Proteomes" id="UP000824988">
    <property type="component" value="Chromosome"/>
</dbReference>
<dbReference type="RefSeq" id="WP_221047067.1">
    <property type="nucleotide sequence ID" value="NZ_AP019782.1"/>
</dbReference>
<dbReference type="GO" id="GO:0000160">
    <property type="term" value="P:phosphorelay signal transduction system"/>
    <property type="evidence" value="ECO:0007669"/>
    <property type="project" value="InterPro"/>
</dbReference>
<organism evidence="4 5">
    <name type="scientific">Methylogaea oryzae</name>
    <dbReference type="NCBI Taxonomy" id="1295382"/>
    <lineage>
        <taxon>Bacteria</taxon>
        <taxon>Pseudomonadati</taxon>
        <taxon>Pseudomonadota</taxon>
        <taxon>Gammaproteobacteria</taxon>
        <taxon>Methylococcales</taxon>
        <taxon>Methylococcaceae</taxon>
        <taxon>Methylogaea</taxon>
    </lineage>
</organism>
<gene>
    <name evidence="4" type="ORF">MoryE10_22260</name>
</gene>
<dbReference type="SMART" id="SM00448">
    <property type="entry name" value="REC"/>
    <property type="match status" value="1"/>
</dbReference>
<dbReference type="GO" id="GO:0035438">
    <property type="term" value="F:cyclic-di-GMP binding"/>
    <property type="evidence" value="ECO:0007669"/>
    <property type="project" value="InterPro"/>
</dbReference>
<evidence type="ECO:0000259" key="3">
    <source>
        <dbReference type="PROSITE" id="PS50110"/>
    </source>
</evidence>
<dbReference type="PROSITE" id="PS50110">
    <property type="entry name" value="RESPONSE_REGULATORY"/>
    <property type="match status" value="1"/>
</dbReference>
<keyword evidence="5" id="KW-1185">Reference proteome</keyword>
<dbReference type="KEGG" id="moz:MoryE10_22260"/>
<proteinExistence type="predicted"/>
<sequence>MLANQTALVVDDSVAVSQIVCQLLRNELKFGKVISAINGAQGLDIFQAEQVDWIFSDFEMPQMNGLELLTSVRKLDKGKSIPFILMTTRADKDTLTKVITAGATDFIAKPFNPATFIQKIQRIAGAGERRVAERVAVNRPSQGRIVFNPAAVYKAEVVNISSTGCLLRALPFRQGGTIYDVADLTLELDGRTVAGKGMLVRQEACRGETAGNSKCIQAAFHFVELDKASLHAIQAFLAQNNAPLPEQG</sequence>
<dbReference type="Pfam" id="PF07238">
    <property type="entry name" value="PilZ"/>
    <property type="match status" value="1"/>
</dbReference>
<name>A0A8D4VSM9_9GAMM</name>
<dbReference type="AlphaFoldDB" id="A0A8D4VSM9"/>
<evidence type="ECO:0000256" key="2">
    <source>
        <dbReference type="PROSITE-ProRule" id="PRU00169"/>
    </source>
</evidence>
<accession>A0A8D4VSM9</accession>
<evidence type="ECO:0000313" key="4">
    <source>
        <dbReference type="EMBL" id="BBL71620.1"/>
    </source>
</evidence>
<evidence type="ECO:0000313" key="5">
    <source>
        <dbReference type="Proteomes" id="UP000824988"/>
    </source>
</evidence>
<dbReference type="PANTHER" id="PTHR44591:SF3">
    <property type="entry name" value="RESPONSE REGULATORY DOMAIN-CONTAINING PROTEIN"/>
    <property type="match status" value="1"/>
</dbReference>
<dbReference type="InterPro" id="IPR001789">
    <property type="entry name" value="Sig_transdc_resp-reg_receiver"/>
</dbReference>
<evidence type="ECO:0000256" key="1">
    <source>
        <dbReference type="ARBA" id="ARBA00022553"/>
    </source>
</evidence>
<feature type="domain" description="Response regulatory" evidence="3">
    <location>
        <begin position="6"/>
        <end position="124"/>
    </location>
</feature>
<feature type="modified residue" description="4-aspartylphosphate" evidence="2">
    <location>
        <position position="57"/>
    </location>
</feature>
<keyword evidence="1 2" id="KW-0597">Phosphoprotein</keyword>